<evidence type="ECO:0008006" key="3">
    <source>
        <dbReference type="Google" id="ProtNLM"/>
    </source>
</evidence>
<gene>
    <name evidence="1" type="ORF">SAMN02745664_102128</name>
</gene>
<organism evidence="1 2">
    <name type="scientific">Moraxella cuniculi DSM 21768</name>
    <dbReference type="NCBI Taxonomy" id="1122245"/>
    <lineage>
        <taxon>Bacteria</taxon>
        <taxon>Pseudomonadati</taxon>
        <taxon>Pseudomonadota</taxon>
        <taxon>Gammaproteobacteria</taxon>
        <taxon>Moraxellales</taxon>
        <taxon>Moraxellaceae</taxon>
        <taxon>Moraxella</taxon>
    </lineage>
</organism>
<dbReference type="Proteomes" id="UP000187495">
    <property type="component" value="Unassembled WGS sequence"/>
</dbReference>
<evidence type="ECO:0000313" key="1">
    <source>
        <dbReference type="EMBL" id="SIR79495.1"/>
    </source>
</evidence>
<evidence type="ECO:0000313" key="2">
    <source>
        <dbReference type="Proteomes" id="UP000187495"/>
    </source>
</evidence>
<dbReference type="STRING" id="34061.B0189_03090"/>
<reference evidence="2" key="1">
    <citation type="submission" date="2017-01" db="EMBL/GenBank/DDBJ databases">
        <authorList>
            <person name="Varghese N."/>
            <person name="Submissions S."/>
        </authorList>
    </citation>
    <scope>NUCLEOTIDE SEQUENCE [LARGE SCALE GENOMIC DNA]</scope>
    <source>
        <strain evidence="2">DSM 21768</strain>
    </source>
</reference>
<dbReference type="AlphaFoldDB" id="A0A1N7DUW5"/>
<accession>A0A1N7DUW5</accession>
<protein>
    <recommendedName>
        <fullName evidence="3">PD-(D/E)XK nuclease superfamily protein</fullName>
    </recommendedName>
</protein>
<sequence>MLDLENLIREFFYHLEKNKSEIEIYNEFSFQHELGIFLREKLNHKGYQIRFEINVRCFGYEPKETYEKKEIDIIVRSKHNKNELYAIELKFANKTNGQHPEKMFSFIKDILFMETVKAQCKEFIENYCVTFVEDDKFYTGRKIDGVYAYFRSGKEISGKIEKPTGDNKFTISLRNSYKIKWEELSDKKKFYIVKV</sequence>
<dbReference type="EMBL" id="FTNU01000002">
    <property type="protein sequence ID" value="SIR79495.1"/>
    <property type="molecule type" value="Genomic_DNA"/>
</dbReference>
<dbReference type="RefSeq" id="WP_076554612.1">
    <property type="nucleotide sequence ID" value="NZ_FTNU01000002.1"/>
</dbReference>
<name>A0A1N7DUW5_9GAMM</name>
<proteinExistence type="predicted"/>
<keyword evidence="2" id="KW-1185">Reference proteome</keyword>